<comment type="catalytic activity">
    <reaction evidence="3">
        <text>1D-myo-inositol 1,2-bisphosphate + H2O = 1D-myo-inositol 2-phosphate + phosphate</text>
        <dbReference type="Rhea" id="RHEA:77135"/>
        <dbReference type="ChEBI" id="CHEBI:15377"/>
        <dbReference type="ChEBI" id="CHEBI:43474"/>
        <dbReference type="ChEBI" id="CHEBI:84142"/>
        <dbReference type="ChEBI" id="CHEBI:195539"/>
        <dbReference type="EC" id="3.1.3.62"/>
    </reaction>
    <physiologicalReaction direction="left-to-right" evidence="3">
        <dbReference type="Rhea" id="RHEA:77136"/>
    </physiologicalReaction>
</comment>
<dbReference type="PANTHER" id="PTHR20963:SF41">
    <property type="entry name" value="MULTIPLE INOSITOL POLYPHOSPHATE PHOSPHATASE 1"/>
    <property type="match status" value="1"/>
</dbReference>
<evidence type="ECO:0000256" key="6">
    <source>
        <dbReference type="ARBA" id="ARBA00043746"/>
    </source>
</evidence>
<comment type="catalytic activity">
    <reaction evidence="7">
        <text>1D-myo-inositol 1,2,6-trisphosphate + H2O = 1D-myo-inositol 1,2-bisphosphate + phosphate</text>
        <dbReference type="Rhea" id="RHEA:77131"/>
        <dbReference type="ChEBI" id="CHEBI:15377"/>
        <dbReference type="ChEBI" id="CHEBI:43474"/>
        <dbReference type="ChEBI" id="CHEBI:195537"/>
        <dbReference type="ChEBI" id="CHEBI:195539"/>
        <dbReference type="EC" id="3.1.3.62"/>
    </reaction>
    <physiologicalReaction direction="left-to-right" evidence="7">
        <dbReference type="Rhea" id="RHEA:77132"/>
    </physiologicalReaction>
</comment>
<keyword evidence="12" id="KW-1015">Disulfide bond</keyword>
<comment type="catalytic activity">
    <reaction evidence="11">
        <text>1D-myo-inositol 1,4,5,6-tetrakisphosphate + H2O = 1D-myo-inositol 1,4,5-trisphosphate + phosphate</text>
        <dbReference type="Rhea" id="RHEA:77147"/>
        <dbReference type="ChEBI" id="CHEBI:15377"/>
        <dbReference type="ChEBI" id="CHEBI:43474"/>
        <dbReference type="ChEBI" id="CHEBI:57627"/>
        <dbReference type="ChEBI" id="CHEBI:203600"/>
    </reaction>
    <physiologicalReaction direction="left-to-right" evidence="11">
        <dbReference type="Rhea" id="RHEA:77148"/>
    </physiologicalReaction>
</comment>
<proteinExistence type="predicted"/>
<dbReference type="Ensembl" id="ENSGMOT00000033708.1">
    <property type="protein sequence ID" value="ENSGMOP00000042316.1"/>
    <property type="gene ID" value="ENSGMOG00000011756.2"/>
</dbReference>
<evidence type="ECO:0000256" key="10">
    <source>
        <dbReference type="ARBA" id="ARBA00043801"/>
    </source>
</evidence>
<keyword evidence="2" id="KW-0325">Glycoprotein</keyword>
<dbReference type="GO" id="GO:0003993">
    <property type="term" value="F:acid phosphatase activity"/>
    <property type="evidence" value="ECO:0007669"/>
    <property type="project" value="TreeGrafter"/>
</dbReference>
<evidence type="ECO:0000256" key="8">
    <source>
        <dbReference type="ARBA" id="ARBA00043757"/>
    </source>
</evidence>
<accession>A0A8C5B7J2</accession>
<dbReference type="InterPro" id="IPR029033">
    <property type="entry name" value="His_PPase_superfam"/>
</dbReference>
<dbReference type="CDD" id="cd07061">
    <property type="entry name" value="HP_HAP_like"/>
    <property type="match status" value="1"/>
</dbReference>
<accession>A0A8C5CE40</accession>
<gene>
    <name evidence="13" type="primary">MINPP1</name>
</gene>
<dbReference type="PANTHER" id="PTHR20963">
    <property type="entry name" value="MULTIPLE INOSITOL POLYPHOSPHATE PHOSPHATASE-RELATED"/>
    <property type="match status" value="1"/>
</dbReference>
<evidence type="ECO:0000256" key="5">
    <source>
        <dbReference type="ARBA" id="ARBA00043739"/>
    </source>
</evidence>
<comment type="catalytic activity">
    <reaction evidence="10">
        <text>1D-myo-inositol 2,3-bisphosphate + H2O = 1D-myo-inositol 2-phosphate + phosphate</text>
        <dbReference type="Rhea" id="RHEA:77139"/>
        <dbReference type="ChEBI" id="CHEBI:15377"/>
        <dbReference type="ChEBI" id="CHEBI:43474"/>
        <dbReference type="ChEBI" id="CHEBI:84142"/>
        <dbReference type="ChEBI" id="CHEBI:195538"/>
    </reaction>
    <physiologicalReaction direction="left-to-right" evidence="10">
        <dbReference type="Rhea" id="RHEA:77140"/>
    </physiologicalReaction>
</comment>
<dbReference type="PIRSF" id="PIRSF000894">
    <property type="entry name" value="Acid_phosphatase"/>
    <property type="match status" value="1"/>
</dbReference>
<evidence type="ECO:0000256" key="12">
    <source>
        <dbReference type="PIRSR" id="PIRSR000894-2"/>
    </source>
</evidence>
<evidence type="ECO:0000256" key="3">
    <source>
        <dbReference type="ARBA" id="ARBA00043674"/>
    </source>
</evidence>
<comment type="catalytic activity">
    <reaction evidence="5">
        <text>1D-myo-inositol 1,2,3,6-tetrakisphosphate + H2O = 1D-myo-inositol 1,2,3-trisphosphate + phosphate</text>
        <dbReference type="Rhea" id="RHEA:77123"/>
        <dbReference type="ChEBI" id="CHEBI:15377"/>
        <dbReference type="ChEBI" id="CHEBI:43474"/>
        <dbReference type="ChEBI" id="CHEBI:195534"/>
        <dbReference type="ChEBI" id="CHEBI:195536"/>
    </reaction>
    <physiologicalReaction direction="left-to-right" evidence="5">
        <dbReference type="Rhea" id="RHEA:77124"/>
    </physiologicalReaction>
</comment>
<dbReference type="Proteomes" id="UP000694546">
    <property type="component" value="Chromosome 15"/>
</dbReference>
<dbReference type="Ensembl" id="ENSGMOT00000069035.1">
    <property type="protein sequence ID" value="ENSGMOP00000043632.1"/>
    <property type="gene ID" value="ENSGMOG00000011756.2"/>
</dbReference>
<dbReference type="GO" id="GO:0005886">
    <property type="term" value="C:plasma membrane"/>
    <property type="evidence" value="ECO:0007669"/>
    <property type="project" value="UniProtKB-SubCell"/>
</dbReference>
<evidence type="ECO:0000256" key="2">
    <source>
        <dbReference type="ARBA" id="ARBA00023180"/>
    </source>
</evidence>
<comment type="catalytic activity">
    <reaction evidence="9">
        <text>1D-myo-inositol 1,3,4,5,6-pentakisphosphate + H2O = 1D-myo-inositol 1,4,5,6-tetrakisphosphate + phosphate</text>
        <dbReference type="Rhea" id="RHEA:77143"/>
        <dbReference type="ChEBI" id="CHEBI:15377"/>
        <dbReference type="ChEBI" id="CHEBI:43474"/>
        <dbReference type="ChEBI" id="CHEBI:57627"/>
        <dbReference type="ChEBI" id="CHEBI:57733"/>
    </reaction>
    <physiologicalReaction direction="left-to-right" evidence="9">
        <dbReference type="Rhea" id="RHEA:77144"/>
    </physiologicalReaction>
</comment>
<protein>
    <submittedName>
        <fullName evidence="13">Multiple inositol-polyphosphate phosphatase 1a</fullName>
    </submittedName>
</protein>
<reference evidence="13" key="1">
    <citation type="submission" date="2025-05" db="UniProtKB">
        <authorList>
            <consortium name="Ensembl"/>
        </authorList>
    </citation>
    <scope>IDENTIFICATION</scope>
</reference>
<dbReference type="AlphaFoldDB" id="A0A8C5B7J2"/>
<feature type="disulfide bond" evidence="12">
    <location>
        <begin position="275"/>
        <end position="289"/>
    </location>
</feature>
<evidence type="ECO:0000256" key="11">
    <source>
        <dbReference type="ARBA" id="ARBA00043829"/>
    </source>
</evidence>
<dbReference type="Ensembl" id="ENSGMOT00000012906.2">
    <property type="protein sequence ID" value="ENSGMOP00000012574.2"/>
    <property type="gene ID" value="ENSGMOG00000011756.2"/>
</dbReference>
<dbReference type="InterPro" id="IPR016274">
    <property type="entry name" value="Histidine_acid_Pase_euk"/>
</dbReference>
<sequence>MGRIYFRPTCILYTLYAFLGAIICCRPMLKDARATVTSSIPTIARYFTTKGRYEEVNPHLIGDIYAVNTSVLQALSPGCREMHLSTIIRHGTRYPTSKSVEKMQRLYNLIVHNASGNAIWVREIKEKFVMRYTEEMDGRLADKGVLDHKHLAVRLSKLFPSLVSREKLRGGKISFVTSSKHRCVNSTLAFKRGLTDLWSVEEEVEHTVNDTLMRFFDECPRFVKEVEEKPGSMAERDKFELGPEMQRVGEKMADRLGLPYNLINADMAQAAFHFCAYEFALNTVNSPWCRLFDEVDAQVMEYLNDLKQYWKRGYGHLINSQSSCILFHDLFSRLDKAAEESKSGGPISEAVSIQVGHAETLLPLLTLLGLFKDEVRLTAANFAAQGGRSFRTSRTLPYAANLVVALYDCDEGGELRVQALLNEEPLTFPGMEAAPLYRVLRQHYLPLLKSCVFEEVCRLPPQRK</sequence>
<evidence type="ECO:0000256" key="9">
    <source>
        <dbReference type="ARBA" id="ARBA00043762"/>
    </source>
</evidence>
<accession>A0A8C4ZF06</accession>
<dbReference type="GO" id="GO:0052745">
    <property type="term" value="F:inositol phosphate phosphatase activity"/>
    <property type="evidence" value="ECO:0007669"/>
    <property type="project" value="TreeGrafter"/>
</dbReference>
<keyword evidence="14" id="KW-1185">Reference proteome</keyword>
<dbReference type="Pfam" id="PF00328">
    <property type="entry name" value="His_Phos_2"/>
    <property type="match status" value="1"/>
</dbReference>
<evidence type="ECO:0000256" key="4">
    <source>
        <dbReference type="ARBA" id="ARBA00043733"/>
    </source>
</evidence>
<organism evidence="13 14">
    <name type="scientific">Gadus morhua</name>
    <name type="common">Atlantic cod</name>
    <dbReference type="NCBI Taxonomy" id="8049"/>
    <lineage>
        <taxon>Eukaryota</taxon>
        <taxon>Metazoa</taxon>
        <taxon>Chordata</taxon>
        <taxon>Craniata</taxon>
        <taxon>Vertebrata</taxon>
        <taxon>Euteleostomi</taxon>
        <taxon>Actinopterygii</taxon>
        <taxon>Neopterygii</taxon>
        <taxon>Teleostei</taxon>
        <taxon>Neoteleostei</taxon>
        <taxon>Acanthomorphata</taxon>
        <taxon>Zeiogadaria</taxon>
        <taxon>Gadariae</taxon>
        <taxon>Gadiformes</taxon>
        <taxon>Gadoidei</taxon>
        <taxon>Gadidae</taxon>
        <taxon>Gadus</taxon>
    </lineage>
</organism>
<comment type="catalytic activity">
    <reaction evidence="8">
        <text>1D-myo-inositol 1,2,3,5,6-pentakisphosphate + H2O = 1D-myo-inositol 1,2,3,6-tetrakisphosphate + phosphate</text>
        <dbReference type="Rhea" id="RHEA:77111"/>
        <dbReference type="ChEBI" id="CHEBI:15377"/>
        <dbReference type="ChEBI" id="CHEBI:43474"/>
        <dbReference type="ChEBI" id="CHEBI:58747"/>
        <dbReference type="ChEBI" id="CHEBI:195534"/>
    </reaction>
    <physiologicalReaction direction="left-to-right" evidence="8">
        <dbReference type="Rhea" id="RHEA:77112"/>
    </physiologicalReaction>
</comment>
<comment type="catalytic activity">
    <reaction evidence="4">
        <text>1D-myo-inositol 1,2,3-trisphosphate + H2O = 1D-myo-inositol 2,3-bisphosphate + phosphate</text>
        <dbReference type="Rhea" id="RHEA:77127"/>
        <dbReference type="ChEBI" id="CHEBI:15377"/>
        <dbReference type="ChEBI" id="CHEBI:43474"/>
        <dbReference type="ChEBI" id="CHEBI:195536"/>
        <dbReference type="ChEBI" id="CHEBI:195538"/>
    </reaction>
    <physiologicalReaction direction="left-to-right" evidence="4">
        <dbReference type="Rhea" id="RHEA:77128"/>
    </physiologicalReaction>
</comment>
<keyword evidence="1" id="KW-0378">Hydrolase</keyword>
<dbReference type="Ensembl" id="ENSGMOT00000040841.1">
    <property type="protein sequence ID" value="ENSGMOP00000059333.1"/>
    <property type="gene ID" value="ENSGMOG00000011756.2"/>
</dbReference>
<dbReference type="SUPFAM" id="SSF53254">
    <property type="entry name" value="Phosphoglycerate mutase-like"/>
    <property type="match status" value="1"/>
</dbReference>
<evidence type="ECO:0000256" key="7">
    <source>
        <dbReference type="ARBA" id="ARBA00043747"/>
    </source>
</evidence>
<comment type="catalytic activity">
    <reaction evidence="6">
        <text>1D-myo-inositol hexakisphosphate + H2O = 1D-myo-inositol 1,2,3,5,6-pentakisphosphate + phosphate</text>
        <dbReference type="Rhea" id="RHEA:20960"/>
        <dbReference type="ChEBI" id="CHEBI:15377"/>
        <dbReference type="ChEBI" id="CHEBI:43474"/>
        <dbReference type="ChEBI" id="CHEBI:58130"/>
        <dbReference type="ChEBI" id="CHEBI:58747"/>
    </reaction>
    <physiologicalReaction direction="left-to-right" evidence="6">
        <dbReference type="Rhea" id="RHEA:20961"/>
    </physiologicalReaction>
</comment>
<dbReference type="GeneTree" id="ENSGT00390000018409"/>
<dbReference type="Gene3D" id="3.40.50.1240">
    <property type="entry name" value="Phosphoglycerate mutase-like"/>
    <property type="match status" value="1"/>
</dbReference>
<name>A0A8C5B7J2_GADMO</name>
<dbReference type="InterPro" id="IPR000560">
    <property type="entry name" value="His_Pase_clade-2"/>
</dbReference>
<evidence type="ECO:0000313" key="14">
    <source>
        <dbReference type="Proteomes" id="UP000694546"/>
    </source>
</evidence>
<dbReference type="GO" id="GO:0034417">
    <property type="term" value="F:bisphosphoglycerate 3-phosphatase activity"/>
    <property type="evidence" value="ECO:0007669"/>
    <property type="project" value="UniProtKB-EC"/>
</dbReference>
<evidence type="ECO:0000313" key="13">
    <source>
        <dbReference type="Ensembl" id="ENSGMOP00000042316.1"/>
    </source>
</evidence>
<feature type="disulfide bond" evidence="12">
    <location>
        <begin position="79"/>
        <end position="409"/>
    </location>
</feature>
<evidence type="ECO:0000256" key="1">
    <source>
        <dbReference type="ARBA" id="ARBA00022801"/>
    </source>
</evidence>